<keyword evidence="1" id="KW-0805">Transcription regulation</keyword>
<dbReference type="Gene3D" id="1.10.260.40">
    <property type="entry name" value="lambda repressor-like DNA-binding domains"/>
    <property type="match status" value="1"/>
</dbReference>
<gene>
    <name evidence="5" type="ORF">EAX62_03360</name>
</gene>
<organism evidence="5 6">
    <name type="scientific">Tessaracoccus antarcticus</name>
    <dbReference type="NCBI Taxonomy" id="2479848"/>
    <lineage>
        <taxon>Bacteria</taxon>
        <taxon>Bacillati</taxon>
        <taxon>Actinomycetota</taxon>
        <taxon>Actinomycetes</taxon>
        <taxon>Propionibacteriales</taxon>
        <taxon>Propionibacteriaceae</taxon>
        <taxon>Tessaracoccus</taxon>
    </lineage>
</organism>
<dbReference type="InterPro" id="IPR000843">
    <property type="entry name" value="HTH_LacI"/>
</dbReference>
<proteinExistence type="predicted"/>
<dbReference type="OrthoDB" id="9785139at2"/>
<evidence type="ECO:0000256" key="1">
    <source>
        <dbReference type="ARBA" id="ARBA00023015"/>
    </source>
</evidence>
<dbReference type="Pfam" id="PF13377">
    <property type="entry name" value="Peripla_BP_3"/>
    <property type="match status" value="1"/>
</dbReference>
<dbReference type="Gene3D" id="3.40.50.2300">
    <property type="match status" value="2"/>
</dbReference>
<dbReference type="PROSITE" id="PS00356">
    <property type="entry name" value="HTH_LACI_1"/>
    <property type="match status" value="1"/>
</dbReference>
<keyword evidence="6" id="KW-1185">Reference proteome</keyword>
<dbReference type="SUPFAM" id="SSF53822">
    <property type="entry name" value="Periplasmic binding protein-like I"/>
    <property type="match status" value="1"/>
</dbReference>
<evidence type="ECO:0000256" key="3">
    <source>
        <dbReference type="ARBA" id="ARBA00023163"/>
    </source>
</evidence>
<dbReference type="Pfam" id="PF00356">
    <property type="entry name" value="LacI"/>
    <property type="match status" value="1"/>
</dbReference>
<dbReference type="InterPro" id="IPR046335">
    <property type="entry name" value="LacI/GalR-like_sensor"/>
</dbReference>
<dbReference type="InterPro" id="IPR028082">
    <property type="entry name" value="Peripla_BP_I"/>
</dbReference>
<feature type="domain" description="HTH lacI-type" evidence="4">
    <location>
        <begin position="18"/>
        <end position="72"/>
    </location>
</feature>
<evidence type="ECO:0000256" key="2">
    <source>
        <dbReference type="ARBA" id="ARBA00023125"/>
    </source>
</evidence>
<dbReference type="RefSeq" id="WP_121900228.1">
    <property type="nucleotide sequence ID" value="NZ_REFW01000001.1"/>
</dbReference>
<evidence type="ECO:0000313" key="5">
    <source>
        <dbReference type="EMBL" id="RMB61681.1"/>
    </source>
</evidence>
<dbReference type="AlphaFoldDB" id="A0A3M0G9J7"/>
<dbReference type="SUPFAM" id="SSF47413">
    <property type="entry name" value="lambda repressor-like DNA-binding domains"/>
    <property type="match status" value="1"/>
</dbReference>
<accession>A0A3M0G9J7</accession>
<dbReference type="GO" id="GO:0003700">
    <property type="term" value="F:DNA-binding transcription factor activity"/>
    <property type="evidence" value="ECO:0007669"/>
    <property type="project" value="TreeGrafter"/>
</dbReference>
<dbReference type="EMBL" id="REFW01000001">
    <property type="protein sequence ID" value="RMB61681.1"/>
    <property type="molecule type" value="Genomic_DNA"/>
</dbReference>
<dbReference type="SMART" id="SM00354">
    <property type="entry name" value="HTH_LACI"/>
    <property type="match status" value="1"/>
</dbReference>
<evidence type="ECO:0000259" key="4">
    <source>
        <dbReference type="PROSITE" id="PS50932"/>
    </source>
</evidence>
<dbReference type="PANTHER" id="PTHR30146:SF109">
    <property type="entry name" value="HTH-TYPE TRANSCRIPTIONAL REGULATOR GALS"/>
    <property type="match status" value="1"/>
</dbReference>
<comment type="caution">
    <text evidence="5">The sequence shown here is derived from an EMBL/GenBank/DDBJ whole genome shotgun (WGS) entry which is preliminary data.</text>
</comment>
<dbReference type="CDD" id="cd01392">
    <property type="entry name" value="HTH_LacI"/>
    <property type="match status" value="1"/>
</dbReference>
<evidence type="ECO:0000313" key="6">
    <source>
        <dbReference type="Proteomes" id="UP000275256"/>
    </source>
</evidence>
<dbReference type="PROSITE" id="PS50932">
    <property type="entry name" value="HTH_LACI_2"/>
    <property type="match status" value="1"/>
</dbReference>
<dbReference type="Proteomes" id="UP000275256">
    <property type="component" value="Unassembled WGS sequence"/>
</dbReference>
<keyword evidence="3" id="KW-0804">Transcription</keyword>
<dbReference type="PANTHER" id="PTHR30146">
    <property type="entry name" value="LACI-RELATED TRANSCRIPTIONAL REPRESSOR"/>
    <property type="match status" value="1"/>
</dbReference>
<reference evidence="5 6" key="1">
    <citation type="submission" date="2018-10" db="EMBL/GenBank/DDBJ databases">
        <title>Tessaracoccus antarcticuss sp. nov., isolated from sediment.</title>
        <authorList>
            <person name="Zhou L.Y."/>
            <person name="Du Z.J."/>
        </authorList>
    </citation>
    <scope>NUCLEOTIDE SEQUENCE [LARGE SCALE GENOMIC DNA]</scope>
    <source>
        <strain evidence="5 6">JDX10</strain>
    </source>
</reference>
<keyword evidence="2" id="KW-0238">DNA-binding</keyword>
<name>A0A3M0G9J7_9ACTN</name>
<dbReference type="GO" id="GO:0000976">
    <property type="term" value="F:transcription cis-regulatory region binding"/>
    <property type="evidence" value="ECO:0007669"/>
    <property type="project" value="TreeGrafter"/>
</dbReference>
<dbReference type="InterPro" id="IPR010982">
    <property type="entry name" value="Lambda_DNA-bd_dom_sf"/>
</dbReference>
<sequence length="352" mass="36889">MSDDGVREPRTPHVHVSSTMEDVAAAAGVSRTSVSRVMLGQKKVSEETRRRVFAAAEHLGYVPNVLASELASRGTSTVGLLLRDASNPAYGLLFTRLQEAAHAADLTLVTMTINADDQGRRQVAGLHRLMGLRVAGLIVATGGVTSHQLEPFHSQIPIIRAGRPETTSLIHAVSYDEVHAGRSLAHCVADAGHREVAVLATAEDVSFPEYVRSTTMAATLVGRGVEVISVPLGDDAHDGVGAAVALARDGRVGAIMCPSDLRQLQVLRALAAVGLTAPADVSVSGCDGVLPGADLLGLTTYRIPVEELAVRTVARMSDLLSQEPTPGVVAERLRGALVRGRTVGPPSPRKAS</sequence>
<protein>
    <submittedName>
        <fullName evidence="5">LacI family transcriptional regulator</fullName>
    </submittedName>
</protein>